<dbReference type="PANTHER" id="PTHR38761:SF1">
    <property type="entry name" value="GLUTAMATE--CYSTEINE LIGASE"/>
    <property type="match status" value="1"/>
</dbReference>
<dbReference type="SUPFAM" id="SSF55931">
    <property type="entry name" value="Glutamine synthetase/guanido kinase"/>
    <property type="match status" value="1"/>
</dbReference>
<comment type="catalytic activity">
    <reaction evidence="7 9">
        <text>L-cysteine + L-glutamate + ATP = gamma-L-glutamyl-L-cysteine + ADP + phosphate + H(+)</text>
        <dbReference type="Rhea" id="RHEA:13285"/>
        <dbReference type="ChEBI" id="CHEBI:15378"/>
        <dbReference type="ChEBI" id="CHEBI:29985"/>
        <dbReference type="ChEBI" id="CHEBI:30616"/>
        <dbReference type="ChEBI" id="CHEBI:35235"/>
        <dbReference type="ChEBI" id="CHEBI:43474"/>
        <dbReference type="ChEBI" id="CHEBI:58173"/>
        <dbReference type="ChEBI" id="CHEBI:456216"/>
        <dbReference type="EC" id="6.3.2.2"/>
    </reaction>
</comment>
<evidence type="ECO:0000256" key="4">
    <source>
        <dbReference type="ARBA" id="ARBA00022684"/>
    </source>
</evidence>
<evidence type="ECO:0000256" key="6">
    <source>
        <dbReference type="ARBA" id="ARBA00022840"/>
    </source>
</evidence>
<sequence>MFSEIGQLIFDNEAVAKTSDFTMGIEIEMQRVDENGNLSQEPYPAGAGDEQTNPWITNDFLETMSEVVTPPAAHALDAMHYLFSINNALRTALSPGELLWPLSMPPRLPKDKSQIPLAKMGPKKEAYLKEWLKRHGFSQGTPCGAHINLSIDPHVFDLVLAKMSDRFKSKVDLQNYLYAKIAQGFLRYRWVITYLFGASPVAEANYFDPGKGPKAPIRSIRQSSHGFGNPFTGDYTNVQRYVNRIEKGVSDGKLISDYEFHGAVRFKGNSNLRELPKTGVDYLELRMLDLDPSSSVGIRTNTLRFIRLMASYFIMSPAMNPDEVEKVIARSDKMNEEVSEEHPNDVSKYQANARAFLQSLEMYSDRIQLGPEYQEELQDLQDRVENPLTTPSAKLITHLKDGSLEAYAIKRAKRYQQSALQSIRPFKGFESNAKLSANDLKNDLFRGSWEPAKDKDKE</sequence>
<accession>A0A0R1KVJ7</accession>
<dbReference type="RefSeq" id="WP_057826190.1">
    <property type="nucleotide sequence ID" value="NZ_AZEA01000023.1"/>
</dbReference>
<dbReference type="InterPro" id="IPR007370">
    <property type="entry name" value="Glu_cys_ligase"/>
</dbReference>
<dbReference type="PANTHER" id="PTHR38761">
    <property type="entry name" value="GLUTAMATE--CYSTEINE LIGASE"/>
    <property type="match status" value="1"/>
</dbReference>
<keyword evidence="4 8" id="KW-0317">Glutathione biosynthesis</keyword>
<comment type="similarity">
    <text evidence="8">Belongs to the glutamate--cysteine ligase type 1 family.</text>
</comment>
<organism evidence="11 12">
    <name type="scientific">Lentilactobacillus sunkii DSM 19904</name>
    <dbReference type="NCBI Taxonomy" id="1423808"/>
    <lineage>
        <taxon>Bacteria</taxon>
        <taxon>Bacillati</taxon>
        <taxon>Bacillota</taxon>
        <taxon>Bacilli</taxon>
        <taxon>Lactobacillales</taxon>
        <taxon>Lactobacillaceae</taxon>
        <taxon>Lentilactobacillus</taxon>
    </lineage>
</organism>
<dbReference type="InterPro" id="IPR006334">
    <property type="entry name" value="Glut_cys_ligase"/>
</dbReference>
<dbReference type="GO" id="GO:0005524">
    <property type="term" value="F:ATP binding"/>
    <property type="evidence" value="ECO:0007669"/>
    <property type="project" value="UniProtKB-KW"/>
</dbReference>
<reference evidence="11 12" key="1">
    <citation type="journal article" date="2015" name="Genome Announc.">
        <title>Expanding the biotechnology potential of lactobacilli through comparative genomics of 213 strains and associated genera.</title>
        <authorList>
            <person name="Sun Z."/>
            <person name="Harris H.M."/>
            <person name="McCann A."/>
            <person name="Guo C."/>
            <person name="Argimon S."/>
            <person name="Zhang W."/>
            <person name="Yang X."/>
            <person name="Jeffery I.B."/>
            <person name="Cooney J.C."/>
            <person name="Kagawa T.F."/>
            <person name="Liu W."/>
            <person name="Song Y."/>
            <person name="Salvetti E."/>
            <person name="Wrobel A."/>
            <person name="Rasinkangas P."/>
            <person name="Parkhill J."/>
            <person name="Rea M.C."/>
            <person name="O'Sullivan O."/>
            <person name="Ritari J."/>
            <person name="Douillard F.P."/>
            <person name="Paul Ross R."/>
            <person name="Yang R."/>
            <person name="Briner A.E."/>
            <person name="Felis G.E."/>
            <person name="de Vos W.M."/>
            <person name="Barrangou R."/>
            <person name="Klaenhammer T.R."/>
            <person name="Caufield P.W."/>
            <person name="Cui Y."/>
            <person name="Zhang H."/>
            <person name="O'Toole P.W."/>
        </authorList>
    </citation>
    <scope>NUCLEOTIDE SEQUENCE [LARGE SCALE GENOMIC DNA]</scope>
    <source>
        <strain evidence="11 12">DSM 19904</strain>
    </source>
</reference>
<feature type="domain" description="Glutamate--cysteine ligase" evidence="10">
    <location>
        <begin position="10"/>
        <end position="325"/>
    </location>
</feature>
<dbReference type="AlphaFoldDB" id="A0A0R1KVJ7"/>
<dbReference type="Gene3D" id="3.30.590.20">
    <property type="match status" value="1"/>
</dbReference>
<dbReference type="GO" id="GO:0005829">
    <property type="term" value="C:cytosol"/>
    <property type="evidence" value="ECO:0007669"/>
    <property type="project" value="TreeGrafter"/>
</dbReference>
<dbReference type="InterPro" id="IPR014746">
    <property type="entry name" value="Gln_synth/guanido_kin_cat_dom"/>
</dbReference>
<evidence type="ECO:0000313" key="12">
    <source>
        <dbReference type="Proteomes" id="UP000051581"/>
    </source>
</evidence>
<dbReference type="OrthoDB" id="9803907at2"/>
<evidence type="ECO:0000313" key="11">
    <source>
        <dbReference type="EMBL" id="KRK87296.1"/>
    </source>
</evidence>
<evidence type="ECO:0000259" key="10">
    <source>
        <dbReference type="Pfam" id="PF04262"/>
    </source>
</evidence>
<keyword evidence="6" id="KW-0067">ATP-binding</keyword>
<protein>
    <recommendedName>
        <fullName evidence="2 9">Glutamate--cysteine ligase</fullName>
        <ecNumber evidence="2 9">6.3.2.2</ecNumber>
    </recommendedName>
</protein>
<evidence type="ECO:0000256" key="3">
    <source>
        <dbReference type="ARBA" id="ARBA00022598"/>
    </source>
</evidence>
<proteinExistence type="inferred from homology"/>
<evidence type="ECO:0000256" key="5">
    <source>
        <dbReference type="ARBA" id="ARBA00022741"/>
    </source>
</evidence>
<evidence type="ECO:0000256" key="2">
    <source>
        <dbReference type="ARBA" id="ARBA00012220"/>
    </source>
</evidence>
<name>A0A0R1KVJ7_9LACO</name>
<gene>
    <name evidence="11" type="ORF">FD17_GL001377</name>
</gene>
<dbReference type="Pfam" id="PF04262">
    <property type="entry name" value="Glu_cys_ligase"/>
    <property type="match status" value="1"/>
</dbReference>
<dbReference type="Proteomes" id="UP000051581">
    <property type="component" value="Unassembled WGS sequence"/>
</dbReference>
<evidence type="ECO:0000256" key="7">
    <source>
        <dbReference type="ARBA" id="ARBA00048819"/>
    </source>
</evidence>
<evidence type="ECO:0000256" key="8">
    <source>
        <dbReference type="RuleBase" id="RU003544"/>
    </source>
</evidence>
<evidence type="ECO:0000256" key="9">
    <source>
        <dbReference type="RuleBase" id="RU004391"/>
    </source>
</evidence>
<keyword evidence="5" id="KW-0547">Nucleotide-binding</keyword>
<keyword evidence="3 8" id="KW-0436">Ligase</keyword>
<dbReference type="PATRIC" id="fig|1423808.3.peg.1390"/>
<comment type="pathway">
    <text evidence="1 9">Sulfur metabolism; glutathione biosynthesis; glutathione from L-cysteine and L-glutamate: step 1/2.</text>
</comment>
<dbReference type="EMBL" id="AZEA01000023">
    <property type="protein sequence ID" value="KRK87296.1"/>
    <property type="molecule type" value="Genomic_DNA"/>
</dbReference>
<evidence type="ECO:0000256" key="1">
    <source>
        <dbReference type="ARBA" id="ARBA00005006"/>
    </source>
</evidence>
<keyword evidence="12" id="KW-1185">Reference proteome</keyword>
<dbReference type="UniPathway" id="UPA00142">
    <property type="reaction ID" value="UER00209"/>
</dbReference>
<comment type="caution">
    <text evidence="11">The sequence shown here is derived from an EMBL/GenBank/DDBJ whole genome shotgun (WGS) entry which is preliminary data.</text>
</comment>
<dbReference type="EC" id="6.3.2.2" evidence="2 9"/>
<dbReference type="GO" id="GO:0004357">
    <property type="term" value="F:glutamate-cysteine ligase activity"/>
    <property type="evidence" value="ECO:0007669"/>
    <property type="project" value="UniProtKB-EC"/>
</dbReference>
<dbReference type="GO" id="GO:0006750">
    <property type="term" value="P:glutathione biosynthetic process"/>
    <property type="evidence" value="ECO:0007669"/>
    <property type="project" value="UniProtKB-UniPathway"/>
</dbReference>
<dbReference type="GO" id="GO:0046872">
    <property type="term" value="F:metal ion binding"/>
    <property type="evidence" value="ECO:0007669"/>
    <property type="project" value="TreeGrafter"/>
</dbReference>